<gene>
    <name evidence="1" type="ORF">KCH_49360</name>
</gene>
<organism evidence="1 2">
    <name type="scientific">Kitasatospora cheerisanensis KCTC 2395</name>
    <dbReference type="NCBI Taxonomy" id="1348663"/>
    <lineage>
        <taxon>Bacteria</taxon>
        <taxon>Bacillati</taxon>
        <taxon>Actinomycetota</taxon>
        <taxon>Actinomycetes</taxon>
        <taxon>Kitasatosporales</taxon>
        <taxon>Streptomycetaceae</taxon>
        <taxon>Kitasatospora</taxon>
    </lineage>
</organism>
<dbReference type="PATRIC" id="fig|1348663.4.peg.4772"/>
<reference evidence="1 2" key="1">
    <citation type="submission" date="2014-05" db="EMBL/GenBank/DDBJ databases">
        <title>Draft Genome Sequence of Kitasatospora cheerisanensis KCTC 2395.</title>
        <authorList>
            <person name="Nam D.H."/>
        </authorList>
    </citation>
    <scope>NUCLEOTIDE SEQUENCE [LARGE SCALE GENOMIC DNA]</scope>
    <source>
        <strain evidence="1 2">KCTC 2395</strain>
    </source>
</reference>
<dbReference type="Proteomes" id="UP000027178">
    <property type="component" value="Unassembled WGS sequence"/>
</dbReference>
<proteinExistence type="predicted"/>
<dbReference type="AlphaFoldDB" id="A0A066YTY5"/>
<sequence>MATPDELEPLIALTPPAAEQAWDTAEYTCARCWTTVTASTEAEFVRLVVEHRDSCRGPQAGAR</sequence>
<keyword evidence="2" id="KW-1185">Reference proteome</keyword>
<evidence type="ECO:0000313" key="1">
    <source>
        <dbReference type="EMBL" id="KDN83454.1"/>
    </source>
</evidence>
<dbReference type="RefSeq" id="WP_035865919.1">
    <property type="nucleotide sequence ID" value="NZ_KK853997.1"/>
</dbReference>
<dbReference type="EMBL" id="JNBY01000095">
    <property type="protein sequence ID" value="KDN83454.1"/>
    <property type="molecule type" value="Genomic_DNA"/>
</dbReference>
<dbReference type="OrthoDB" id="4248993at2"/>
<dbReference type="Pfam" id="PF19750">
    <property type="entry name" value="DUF6237"/>
    <property type="match status" value="1"/>
</dbReference>
<evidence type="ECO:0000313" key="2">
    <source>
        <dbReference type="Proteomes" id="UP000027178"/>
    </source>
</evidence>
<dbReference type="InterPro" id="IPR046204">
    <property type="entry name" value="DUF6237"/>
</dbReference>
<dbReference type="HOGENOM" id="CLU_2879931_0_0_11"/>
<accession>A0A066YTY5</accession>
<protein>
    <submittedName>
        <fullName evidence="1">Uncharacterized protein</fullName>
    </submittedName>
</protein>
<name>A0A066YTY5_9ACTN</name>
<comment type="caution">
    <text evidence="1">The sequence shown here is derived from an EMBL/GenBank/DDBJ whole genome shotgun (WGS) entry which is preliminary data.</text>
</comment>